<dbReference type="PANTHER" id="PTHR36911">
    <property type="entry name" value="LIM ZINC-BINDING DOMAIN-CONTAINING PROTEIN-RELATED"/>
    <property type="match status" value="1"/>
</dbReference>
<dbReference type="InterPro" id="IPR010037">
    <property type="entry name" value="FkbH_domain"/>
</dbReference>
<dbReference type="Proteomes" id="UP000654075">
    <property type="component" value="Unassembled WGS sequence"/>
</dbReference>
<dbReference type="PANTHER" id="PTHR36911:SF3">
    <property type="entry name" value="GATA ZINC FINGER DOMAIN-CONTAINING PROTEIN 4-RELATED"/>
    <property type="match status" value="1"/>
</dbReference>
<feature type="compositionally biased region" description="Low complexity" evidence="1">
    <location>
        <begin position="1728"/>
        <end position="1737"/>
    </location>
</feature>
<sequence length="1942" mass="207655">MASTPAVGFEVLDVRTQRPGSSWSPLGPDLRTRSQMLVAVAAAAGGCPAFCPALRPHLPPQRRPVHDRCVFGVLGSRPPAAVPLGKAFRGAVGLEAGRLNSCLVGTAVAAGFAAGTMAVASRQPRAGANSRQVTTRDGWDGSSPVQTPALATMAGVLMTLRLAESKARTDMLKHETEEGLKAICVGLRVKGSGSAAKLRTVIQKTLEEDEALCDPTNDMSRIISVIGQVPDSRKASKWLEEKHTGAQLKTLCIELRLKQAGKKNEVAERVTQEARDLWKVMAARAGVSGKTVPPSTRDSPQEEAAEAPPQVQAGGSSSSGSSSNSRTAKEEKRGAQHSSAQQPADTESDVASAQPADSRGSRSQARIAGLDDSQQPESASETRRALRDTEARAQKESSQEAPAPAPAPAPEVPVPEAPDTSVSASTSRSRRSRPADVEALFSQVEVELGNPEVASSGAQAVDEHPATENSSASSAHKYVPEQTYQSSSASAPAAQANSYEPPAFDSSFSSAQADGRSFDEASFASQPAESEQAAAFQESTLSYAPPDNGHTEFRGAQDGDSASEGAWDSVQVEQVTSPARDGWSDDVAGVTVVQTEALGSKEQEQMEKRQKRFMERRMKLVGYLAEEVAGVYGGVKDRYIADMHNILQGVSDETREAYLGDKLEGQTTEIVTQRLPRVLGPGNSEVPEFGAWHSEPVQDEMILVGELGPSRQAWCSWWDRDSGCGELVDLDDQNPVAVVSASLTTGANVSPRLKYLRNGEFVEYRRVDRAVAGRLAVGGRLSSVNEGSLDCRVEEDALLLRCSPPKPQLKVEEDALLLRCSPPKPQLKVEEDALLLRCSPPKPGSSLGFASSASNADATSAADAPSVQRAGSRAQLRRTQRRRWELWQQAQEITDPENRFEASGQKGNEEMGMNMHAIRASTEAACTTYHIALMGEGSGSSSRVGHGRASERSQPVGRAIASPQAWLENLQALQFECIILEQLLEHAATIAGSAMRAVTCGKFKLALSNTLKLPELQAARQGLLGAILACASEDLVGGRDIGEDKIRLRLHTKSSGEGLGFAFAWLPPAAARNLARIGQLDYCEAGGAARTVNVRAAKGSVLNAPSCQEGSASSVLLELLVAVGATFEDACRGLAGPSKLWNSQLLVSAGIRLELRVSPRWGAKALQKQLRARQGLLRRLPLTALLWRAEDLDVPCGPEARVGAEIDGLAEAARVACSAGASLLFVEVAPRRDEALTLAATRFTEALEGIAGCNSVTWSELQELYPVCAADTPAPLAAACAVVVRRAVATPLREVLKVFVADCDHTLWQGAVSEDGALGVGLVETGPHLLLQRRLSDLQRAGRLVCLASRNSDEAAVLEVFEKRGECVLKREQLAAWQVNVGPKPQSVRRLAKQLGLGLQSFVFLDDNAFEIEAVRSSLPEVMSIHVPSDHAAFQSLLLHSWALDAWGGAPTTSEDARRTELYRQNAARRAERQRHPSLEAFLQGLEVKIDAREPQDCELSRVSQLSLRTNQFNTTQLRLSEAQVREWAAAQGEGRFMLAARVADKFGDYGLVAAAFCAQSSTTLVVECLVMSCRVLHRGVEQALVRNLASSAAARGMSTVCIPICETKGNDLVRGFLARLKTWADERSTAAALISANYNNSNNSNNDNNDNNNDRNSSCEDPQGQGQGEATTQGPQVVIGRWGGGKGWTVPSLVFSASLLQELGDHLLHELDQDSDISDAEGAGDANNNNNNHNNNIKNTKTKVGGRDAKDKGDGDDDQLMEKPSQSAIPNNDSNSSRSTGVNTAGDPDSSKNANNGRDSKCNNGRENMNNGRGNYSRDNNKSDNNNSNNNNKIGDGEGDTYTSPLFASSDWDNNKNNNNNNSSKLSDSETSPLFASSDWAKSAERRAAQVMSWTNVVDGEDWTDGSDLRGKAARGVDSTAPTRQVEVSLSSVLLQLVVAT</sequence>
<feature type="compositionally biased region" description="Low complexity" evidence="1">
    <location>
        <begin position="1804"/>
        <end position="1816"/>
    </location>
</feature>
<evidence type="ECO:0000256" key="1">
    <source>
        <dbReference type="SAM" id="MobiDB-lite"/>
    </source>
</evidence>
<dbReference type="EMBL" id="CAJNNV010030924">
    <property type="protein sequence ID" value="CAE8634156.1"/>
    <property type="molecule type" value="Genomic_DNA"/>
</dbReference>
<accession>A0A813H8A7</accession>
<dbReference type="InterPro" id="IPR010033">
    <property type="entry name" value="HAD_SF_ppase_IIIC"/>
</dbReference>
<feature type="region of interest" description="Disordered" evidence="1">
    <location>
        <begin position="1719"/>
        <end position="1874"/>
    </location>
</feature>
<evidence type="ECO:0000313" key="2">
    <source>
        <dbReference type="EMBL" id="CAE8634156.1"/>
    </source>
</evidence>
<feature type="compositionally biased region" description="Low complexity" evidence="1">
    <location>
        <begin position="417"/>
        <end position="427"/>
    </location>
</feature>
<dbReference type="NCBIfam" id="TIGR01686">
    <property type="entry name" value="FkbH"/>
    <property type="match status" value="1"/>
</dbReference>
<dbReference type="NCBIfam" id="TIGR01681">
    <property type="entry name" value="HAD-SF-IIIC"/>
    <property type="match status" value="1"/>
</dbReference>
<feature type="compositionally biased region" description="Polar residues" evidence="1">
    <location>
        <begin position="336"/>
        <end position="351"/>
    </location>
</feature>
<proteinExistence type="predicted"/>
<gene>
    <name evidence="2" type="ORF">PGLA1383_LOCUS49828</name>
</gene>
<dbReference type="InterPro" id="IPR036412">
    <property type="entry name" value="HAD-like_sf"/>
</dbReference>
<dbReference type="InterPro" id="IPR023214">
    <property type="entry name" value="HAD_sf"/>
</dbReference>
<feature type="region of interest" description="Disordered" evidence="1">
    <location>
        <begin position="286"/>
        <end position="569"/>
    </location>
</feature>
<name>A0A813H8A7_POLGL</name>
<feature type="compositionally biased region" description="Pro residues" evidence="1">
    <location>
        <begin position="403"/>
        <end position="416"/>
    </location>
</feature>
<feature type="compositionally biased region" description="Low complexity" evidence="1">
    <location>
        <begin position="486"/>
        <end position="539"/>
    </location>
</feature>
<protein>
    <submittedName>
        <fullName evidence="2">Uncharacterized protein</fullName>
    </submittedName>
</protein>
<feature type="region of interest" description="Disordered" evidence="1">
    <location>
        <begin position="859"/>
        <end position="878"/>
    </location>
</feature>
<reference evidence="2" key="1">
    <citation type="submission" date="2021-02" db="EMBL/GenBank/DDBJ databases">
        <authorList>
            <person name="Dougan E. K."/>
            <person name="Rhodes N."/>
            <person name="Thang M."/>
            <person name="Chan C."/>
        </authorList>
    </citation>
    <scope>NUCLEOTIDE SEQUENCE</scope>
</reference>
<feature type="compositionally biased region" description="Low complexity" evidence="1">
    <location>
        <begin position="1824"/>
        <end position="1834"/>
    </location>
</feature>
<dbReference type="SUPFAM" id="SSF56784">
    <property type="entry name" value="HAD-like"/>
    <property type="match status" value="1"/>
</dbReference>
<feature type="compositionally biased region" description="Low complexity" evidence="1">
    <location>
        <begin position="306"/>
        <end position="325"/>
    </location>
</feature>
<feature type="compositionally biased region" description="Basic and acidic residues" evidence="1">
    <location>
        <begin position="380"/>
        <end position="398"/>
    </location>
</feature>
<dbReference type="Gene3D" id="3.40.50.1000">
    <property type="entry name" value="HAD superfamily/HAD-like"/>
    <property type="match status" value="1"/>
</dbReference>
<feature type="region of interest" description="Disordered" evidence="1">
    <location>
        <begin position="123"/>
        <end position="145"/>
    </location>
</feature>
<feature type="compositionally biased region" description="Low complexity" evidence="1">
    <location>
        <begin position="1850"/>
        <end position="1867"/>
    </location>
</feature>
<evidence type="ECO:0000313" key="3">
    <source>
        <dbReference type="Proteomes" id="UP000654075"/>
    </source>
</evidence>
<comment type="caution">
    <text evidence="2">The sequence shown here is derived from an EMBL/GenBank/DDBJ whole genome shotgun (WGS) entry which is preliminary data.</text>
</comment>
<feature type="compositionally biased region" description="Polar residues" evidence="1">
    <location>
        <begin position="1765"/>
        <end position="1784"/>
    </location>
</feature>
<feature type="compositionally biased region" description="Low complexity" evidence="1">
    <location>
        <begin position="1638"/>
        <end position="1677"/>
    </location>
</feature>
<feature type="region of interest" description="Disordered" evidence="1">
    <location>
        <begin position="1638"/>
        <end position="1684"/>
    </location>
</feature>
<dbReference type="OrthoDB" id="412226at2759"/>
<organism evidence="2 3">
    <name type="scientific">Polarella glacialis</name>
    <name type="common">Dinoflagellate</name>
    <dbReference type="NCBI Taxonomy" id="89957"/>
    <lineage>
        <taxon>Eukaryota</taxon>
        <taxon>Sar</taxon>
        <taxon>Alveolata</taxon>
        <taxon>Dinophyceae</taxon>
        <taxon>Suessiales</taxon>
        <taxon>Suessiaceae</taxon>
        <taxon>Polarella</taxon>
    </lineage>
</organism>
<keyword evidence="3" id="KW-1185">Reference proteome</keyword>